<dbReference type="Proteomes" id="UP001567538">
    <property type="component" value="Unassembled WGS sequence"/>
</dbReference>
<dbReference type="AlphaFoldDB" id="A0ABD1GQ56"/>
<evidence type="ECO:0000313" key="1">
    <source>
        <dbReference type="EMBL" id="KAL1546268.1"/>
    </source>
</evidence>
<gene>
    <name evidence="1" type="ORF">AAHA92_22890</name>
</gene>
<proteinExistence type="predicted"/>
<reference evidence="1 2" key="1">
    <citation type="submission" date="2024-06" db="EMBL/GenBank/DDBJ databases">
        <title>A chromosome level genome sequence of Diviner's sage (Salvia divinorum).</title>
        <authorList>
            <person name="Ford S.A."/>
            <person name="Ro D.-K."/>
            <person name="Ness R.W."/>
            <person name="Phillips M.A."/>
        </authorList>
    </citation>
    <scope>NUCLEOTIDE SEQUENCE [LARGE SCALE GENOMIC DNA]</scope>
    <source>
        <strain evidence="1">SAF-2024a</strain>
        <tissue evidence="1">Leaf</tissue>
    </source>
</reference>
<organism evidence="1 2">
    <name type="scientific">Salvia divinorum</name>
    <name type="common">Maria pastora</name>
    <name type="synonym">Diviner's sage</name>
    <dbReference type="NCBI Taxonomy" id="28513"/>
    <lineage>
        <taxon>Eukaryota</taxon>
        <taxon>Viridiplantae</taxon>
        <taxon>Streptophyta</taxon>
        <taxon>Embryophyta</taxon>
        <taxon>Tracheophyta</taxon>
        <taxon>Spermatophyta</taxon>
        <taxon>Magnoliopsida</taxon>
        <taxon>eudicotyledons</taxon>
        <taxon>Gunneridae</taxon>
        <taxon>Pentapetalae</taxon>
        <taxon>asterids</taxon>
        <taxon>lamiids</taxon>
        <taxon>Lamiales</taxon>
        <taxon>Lamiaceae</taxon>
        <taxon>Nepetoideae</taxon>
        <taxon>Mentheae</taxon>
        <taxon>Salviinae</taxon>
        <taxon>Salvia</taxon>
        <taxon>Salvia subgen. Calosphace</taxon>
    </lineage>
</organism>
<protein>
    <submittedName>
        <fullName evidence="1">Uncharacterized protein</fullName>
    </submittedName>
</protein>
<sequence length="72" mass="8317">MIVYLIRSNYIFRIRPVVETGYPNLLLCVIVIRDEDSLYSKVLGCKGTHECRNIGELDGNKSHRFGKVFQMP</sequence>
<name>A0ABD1GQ56_SALDI</name>
<keyword evidence="2" id="KW-1185">Reference proteome</keyword>
<accession>A0ABD1GQ56</accession>
<dbReference type="EMBL" id="JBEAFC010000008">
    <property type="protein sequence ID" value="KAL1546268.1"/>
    <property type="molecule type" value="Genomic_DNA"/>
</dbReference>
<evidence type="ECO:0000313" key="2">
    <source>
        <dbReference type="Proteomes" id="UP001567538"/>
    </source>
</evidence>
<comment type="caution">
    <text evidence="1">The sequence shown here is derived from an EMBL/GenBank/DDBJ whole genome shotgun (WGS) entry which is preliminary data.</text>
</comment>